<gene>
    <name evidence="1" type="ORF">IU459_22305</name>
</gene>
<dbReference type="Proteomes" id="UP000702209">
    <property type="component" value="Unassembled WGS sequence"/>
</dbReference>
<protein>
    <submittedName>
        <fullName evidence="1">DUF2199 domain-containing protein</fullName>
    </submittedName>
</protein>
<dbReference type="EMBL" id="JADLQX010000017">
    <property type="protein sequence ID" value="MBF6300256.1"/>
    <property type="molecule type" value="Genomic_DNA"/>
</dbReference>
<dbReference type="RefSeq" id="WP_195131505.1">
    <property type="nucleotide sequence ID" value="NZ_JADLQX010000017.1"/>
</dbReference>
<accession>A0ABS0CUH5</accession>
<evidence type="ECO:0000313" key="2">
    <source>
        <dbReference type="Proteomes" id="UP000702209"/>
    </source>
</evidence>
<keyword evidence="2" id="KW-1185">Reference proteome</keyword>
<dbReference type="InterPro" id="IPR018697">
    <property type="entry name" value="DUF2199"/>
</dbReference>
<proteinExistence type="predicted"/>
<name>A0ABS0CUH5_9NOCA</name>
<sequence>MAVDRPALAIFDRPTDHQPARELVRIADTDDVATDNCPDCGHVLDEHDRDQRFTLPEPMLHVHQPVPAEDVWMSGSDVRDSELLQVQRIGTFVRATLPVDLTGGYRITFGVWLLVDPAEFQLICEAWWGPGYSQLRIEGYLANEIPPWGMLASPVDAIVKDPEKLPVCVASAVPLLDRVLREQSSHEVTLGSIH</sequence>
<comment type="caution">
    <text evidence="1">The sequence shown here is derived from an EMBL/GenBank/DDBJ whole genome shotgun (WGS) entry which is preliminary data.</text>
</comment>
<evidence type="ECO:0000313" key="1">
    <source>
        <dbReference type="EMBL" id="MBF6300256.1"/>
    </source>
</evidence>
<reference evidence="1 2" key="1">
    <citation type="submission" date="2020-10" db="EMBL/GenBank/DDBJ databases">
        <title>Identification of Nocardia species via Next-generation sequencing and recognition of intraspecies genetic diversity.</title>
        <authorList>
            <person name="Li P."/>
            <person name="Li P."/>
            <person name="Lu B."/>
        </authorList>
    </citation>
    <scope>NUCLEOTIDE SEQUENCE [LARGE SCALE GENOMIC DNA]</scope>
    <source>
        <strain evidence="1 2">BJ06-0157</strain>
    </source>
</reference>
<dbReference type="Pfam" id="PF09965">
    <property type="entry name" value="DUF2199"/>
    <property type="match status" value="1"/>
</dbReference>
<organism evidence="1 2">
    <name type="scientific">Nocardia amamiensis</name>
    <dbReference type="NCBI Taxonomy" id="404578"/>
    <lineage>
        <taxon>Bacteria</taxon>
        <taxon>Bacillati</taxon>
        <taxon>Actinomycetota</taxon>
        <taxon>Actinomycetes</taxon>
        <taxon>Mycobacteriales</taxon>
        <taxon>Nocardiaceae</taxon>
        <taxon>Nocardia</taxon>
    </lineage>
</organism>